<dbReference type="GO" id="GO:0071897">
    <property type="term" value="P:DNA biosynthetic process"/>
    <property type="evidence" value="ECO:0007669"/>
    <property type="project" value="UniProtKB-ARBA"/>
</dbReference>
<dbReference type="InterPro" id="IPR043502">
    <property type="entry name" value="DNA/RNA_pol_sf"/>
</dbReference>
<dbReference type="AlphaFoldDB" id="A0A0L7RHZ9"/>
<protein>
    <recommendedName>
        <fullName evidence="1">RNA-directed RNA polymerase C-terminal domain-containing protein</fullName>
    </recommendedName>
</protein>
<organism evidence="2 3">
    <name type="scientific">Habropoda laboriosa</name>
    <dbReference type="NCBI Taxonomy" id="597456"/>
    <lineage>
        <taxon>Eukaryota</taxon>
        <taxon>Metazoa</taxon>
        <taxon>Ecdysozoa</taxon>
        <taxon>Arthropoda</taxon>
        <taxon>Hexapoda</taxon>
        <taxon>Insecta</taxon>
        <taxon>Pterygota</taxon>
        <taxon>Neoptera</taxon>
        <taxon>Endopterygota</taxon>
        <taxon>Hymenoptera</taxon>
        <taxon>Apocrita</taxon>
        <taxon>Aculeata</taxon>
        <taxon>Apoidea</taxon>
        <taxon>Anthophila</taxon>
        <taxon>Apidae</taxon>
        <taxon>Habropoda</taxon>
    </lineage>
</organism>
<name>A0A0L7RHZ9_9HYME</name>
<dbReference type="InterPro" id="IPR001205">
    <property type="entry name" value="RNA-dir_pol_C"/>
</dbReference>
<dbReference type="EMBL" id="KQ414590">
    <property type="protein sequence ID" value="KOC70351.1"/>
    <property type="molecule type" value="Genomic_DNA"/>
</dbReference>
<proteinExistence type="predicted"/>
<sequence>MWDANSSKDKKEITTRWNEDSSVGLQLDKDEEKGHESVSVCLNYSGWDGTVSLEERIVEVDFISTFYPPMFRSAIMNCAREIACPITLNDDGDVWLRAGQRGSGELLTSLGNTVLVAANTAMAISECTGIDLRQVCSTIDRIRYKVGQRKENGIDTSVFKEIEMTRFVQLSDGDGTVIMTTEPWATTIERNIDEVLSLQ</sequence>
<evidence type="ECO:0000259" key="1">
    <source>
        <dbReference type="Pfam" id="PF00680"/>
    </source>
</evidence>
<keyword evidence="3" id="KW-1185">Reference proteome</keyword>
<gene>
    <name evidence="2" type="ORF">WH47_02854</name>
</gene>
<accession>A0A0L7RHZ9</accession>
<dbReference type="Pfam" id="PF00680">
    <property type="entry name" value="RdRP_1"/>
    <property type="match status" value="1"/>
</dbReference>
<evidence type="ECO:0000313" key="2">
    <source>
        <dbReference type="EMBL" id="KOC70351.1"/>
    </source>
</evidence>
<evidence type="ECO:0000313" key="3">
    <source>
        <dbReference type="Proteomes" id="UP000053825"/>
    </source>
</evidence>
<dbReference type="Proteomes" id="UP000053825">
    <property type="component" value="Unassembled WGS sequence"/>
</dbReference>
<reference evidence="2 3" key="1">
    <citation type="submission" date="2015-07" db="EMBL/GenBank/DDBJ databases">
        <title>The genome of Habropoda laboriosa.</title>
        <authorList>
            <person name="Pan H."/>
            <person name="Kapheim K."/>
        </authorList>
    </citation>
    <scope>NUCLEOTIDE SEQUENCE [LARGE SCALE GENOMIC DNA]</scope>
    <source>
        <strain evidence="2">0110345459</strain>
    </source>
</reference>
<dbReference type="SUPFAM" id="SSF56672">
    <property type="entry name" value="DNA/RNA polymerases"/>
    <property type="match status" value="1"/>
</dbReference>
<feature type="domain" description="RNA-directed RNA polymerase C-terminal" evidence="1">
    <location>
        <begin position="36"/>
        <end position="134"/>
    </location>
</feature>